<reference evidence="10" key="1">
    <citation type="submission" date="2010-08" db="EMBL/GenBank/DDBJ databases">
        <authorList>
            <consortium name="Caenorhabditis japonica Sequencing Consortium"/>
            <person name="Wilson R.K."/>
        </authorList>
    </citation>
    <scope>NUCLEOTIDE SEQUENCE [LARGE SCALE GENOMIC DNA]</scope>
    <source>
        <strain evidence="10">DF5081</strain>
    </source>
</reference>
<name>A0A8R1E3Q9_CAEJA</name>
<protein>
    <recommendedName>
        <fullName evidence="8">Glycosyltransferase family 92 protein</fullName>
        <ecNumber evidence="8">2.4.1.-</ecNumber>
    </recommendedName>
</protein>
<evidence type="ECO:0000256" key="8">
    <source>
        <dbReference type="RuleBase" id="RU366017"/>
    </source>
</evidence>
<evidence type="ECO:0000313" key="10">
    <source>
        <dbReference type="Proteomes" id="UP000005237"/>
    </source>
</evidence>
<keyword evidence="5" id="KW-0812">Transmembrane</keyword>
<evidence type="ECO:0000256" key="1">
    <source>
        <dbReference type="ARBA" id="ARBA00004167"/>
    </source>
</evidence>
<evidence type="ECO:0000256" key="4">
    <source>
        <dbReference type="ARBA" id="ARBA00022679"/>
    </source>
</evidence>
<evidence type="ECO:0000256" key="2">
    <source>
        <dbReference type="ARBA" id="ARBA00007647"/>
    </source>
</evidence>
<evidence type="ECO:0000256" key="3">
    <source>
        <dbReference type="ARBA" id="ARBA00022676"/>
    </source>
</evidence>
<dbReference type="InterPro" id="IPR008166">
    <property type="entry name" value="Glyco_transf_92"/>
</dbReference>
<reference evidence="9" key="2">
    <citation type="submission" date="2022-06" db="UniProtKB">
        <authorList>
            <consortium name="EnsemblMetazoa"/>
        </authorList>
    </citation>
    <scope>IDENTIFICATION</scope>
    <source>
        <strain evidence="9">DF5081</strain>
    </source>
</reference>
<proteinExistence type="inferred from homology"/>
<dbReference type="Proteomes" id="UP000005237">
    <property type="component" value="Unassembled WGS sequence"/>
</dbReference>
<keyword evidence="7" id="KW-0472">Membrane</keyword>
<dbReference type="EC" id="2.4.1.-" evidence="8"/>
<dbReference type="GO" id="GO:0016020">
    <property type="term" value="C:membrane"/>
    <property type="evidence" value="ECO:0007669"/>
    <property type="project" value="UniProtKB-SubCell"/>
</dbReference>
<dbReference type="AlphaFoldDB" id="A0A8R1E3Q9"/>
<accession>A0A8R1E3Q9</accession>
<keyword evidence="3 8" id="KW-0328">Glycosyltransferase</keyword>
<sequence length="346" mass="40732">MRLPRIRTVPYQNRSFSERHKVYCRYVDEKGLEIGDSDLRFEFPNYIVNCRKRKNATKIGLSVEKTADFQSKPLIDRTRNAKKYDLAMCLSPLYGDEPKWLLFIEAIEHYKLQGVQHFYVYLFNVSAYDAHVIDGYVKSGEVEVHWLGPPDNRPDFHWQLPHIADCLLRSREATWTIFGDLDEKFLPQQHATLRQLLDGLIVNDPQIGAVRFRQQFVLKSERMPEKFENLEQVTSWLPILRWNLTTGVTGRGYASKCIIRSEKVMRMDIHDVGVFYPDENAYVYDVPSEMGVIRHYRDQFLGNWSNTYLQRLIRDYGPVEITSYPENVRGVLVENVIKRVKSIFRK</sequence>
<organism evidence="9 10">
    <name type="scientific">Caenorhabditis japonica</name>
    <dbReference type="NCBI Taxonomy" id="281687"/>
    <lineage>
        <taxon>Eukaryota</taxon>
        <taxon>Metazoa</taxon>
        <taxon>Ecdysozoa</taxon>
        <taxon>Nematoda</taxon>
        <taxon>Chromadorea</taxon>
        <taxon>Rhabditida</taxon>
        <taxon>Rhabditina</taxon>
        <taxon>Rhabditomorpha</taxon>
        <taxon>Rhabditoidea</taxon>
        <taxon>Rhabditidae</taxon>
        <taxon>Peloderinae</taxon>
        <taxon>Caenorhabditis</taxon>
    </lineage>
</organism>
<dbReference type="PANTHER" id="PTHR21461:SF7">
    <property type="entry name" value="GLYCOSYLTRANSFERASE FAMILY 92 PROTEIN"/>
    <property type="match status" value="1"/>
</dbReference>
<evidence type="ECO:0000256" key="5">
    <source>
        <dbReference type="ARBA" id="ARBA00022692"/>
    </source>
</evidence>
<evidence type="ECO:0000313" key="9">
    <source>
        <dbReference type="EnsemblMetazoa" id="CJA18922.1"/>
    </source>
</evidence>
<keyword evidence="4 8" id="KW-0808">Transferase</keyword>
<keyword evidence="6" id="KW-1133">Transmembrane helix</keyword>
<dbReference type="PANTHER" id="PTHR21461">
    <property type="entry name" value="GLYCOSYLTRANSFERASE FAMILY 92 PROTEIN"/>
    <property type="match status" value="1"/>
</dbReference>
<dbReference type="EnsemblMetazoa" id="CJA18922.1">
    <property type="protein sequence ID" value="CJA18922.1"/>
    <property type="gene ID" value="WBGene00138125"/>
</dbReference>
<comment type="subcellular location">
    <subcellularLocation>
        <location evidence="1">Membrane</location>
        <topology evidence="1">Single-pass membrane protein</topology>
    </subcellularLocation>
</comment>
<comment type="similarity">
    <text evidence="2 8">Belongs to the glycosyltransferase 92 family.</text>
</comment>
<evidence type="ECO:0000256" key="7">
    <source>
        <dbReference type="ARBA" id="ARBA00023136"/>
    </source>
</evidence>
<dbReference type="Pfam" id="PF01697">
    <property type="entry name" value="Glyco_transf_92"/>
    <property type="match status" value="1"/>
</dbReference>
<evidence type="ECO:0000256" key="6">
    <source>
        <dbReference type="ARBA" id="ARBA00022989"/>
    </source>
</evidence>
<dbReference type="GO" id="GO:0016757">
    <property type="term" value="F:glycosyltransferase activity"/>
    <property type="evidence" value="ECO:0007669"/>
    <property type="project" value="UniProtKB-UniRule"/>
</dbReference>
<dbReference type="GO" id="GO:0005737">
    <property type="term" value="C:cytoplasm"/>
    <property type="evidence" value="ECO:0007669"/>
    <property type="project" value="TreeGrafter"/>
</dbReference>
<keyword evidence="10" id="KW-1185">Reference proteome</keyword>